<comment type="similarity">
    <text evidence="3">Belongs to the PstS family.</text>
</comment>
<dbReference type="PANTHER" id="PTHR30570">
    <property type="entry name" value="PERIPLASMIC PHOSPHATE BINDING COMPONENT OF PHOSPHATE ABC TRANSPORTER"/>
    <property type="match status" value="1"/>
</dbReference>
<dbReference type="STRING" id="1533.SAMN05443638_13125"/>
<dbReference type="PROSITE" id="PS51257">
    <property type="entry name" value="PROKAR_LIPOPROTEIN"/>
    <property type="match status" value="1"/>
</dbReference>
<sequence length="298" mass="32530">MKKKVALLLAAITSASLLFVGCGGAKENIKDFKNEISFAGSSTLVPVIDGMKEEFTKDGKTTWNKINKDFPDKEIKITTTTGGSGEGIKAVIDNTADFGLVAREVTKAEKEKIKDYKEYKLGTDALTISVNPENQLLKTTDNLTTEQIKKVFSGEYKYWDQVDKSLEHKEIVVVTRDLSGGAHKVFDELVMNGTEVKTNVTQASSMGALASKVMGNKYAIGYASYGVVNQNKGKIIPLKVDGIAPTKENIVDGKYKICRPLLVIKSGELNPGEKSFVDFMLSKDGQSVVEKLGFIPEK</sequence>
<comment type="subcellular location">
    <subcellularLocation>
        <location evidence="2">Cell membrane</location>
        <topology evidence="2">Lipid-anchor</topology>
    </subcellularLocation>
</comment>
<organism evidence="11 12">
    <name type="scientific">Clostridium fallax</name>
    <dbReference type="NCBI Taxonomy" id="1533"/>
    <lineage>
        <taxon>Bacteria</taxon>
        <taxon>Bacillati</taxon>
        <taxon>Bacillota</taxon>
        <taxon>Clostridia</taxon>
        <taxon>Eubacteriales</taxon>
        <taxon>Clostridiaceae</taxon>
        <taxon>Clostridium</taxon>
    </lineage>
</organism>
<comment type="subunit">
    <text evidence="4">The complex is composed of two ATP-binding proteins (PstB), two transmembrane proteins (PstC and PstA) and a solute-binding protein (PstS).</text>
</comment>
<dbReference type="CDD" id="cd13653">
    <property type="entry name" value="PBP2_phosphate_like_1"/>
    <property type="match status" value="1"/>
</dbReference>
<keyword evidence="5" id="KW-0592">Phosphate transport</keyword>
<dbReference type="GO" id="GO:0005886">
    <property type="term" value="C:plasma membrane"/>
    <property type="evidence" value="ECO:0007669"/>
    <property type="project" value="UniProtKB-SubCell"/>
</dbReference>
<evidence type="ECO:0000313" key="11">
    <source>
        <dbReference type="EMBL" id="SHF08744.1"/>
    </source>
</evidence>
<evidence type="ECO:0000256" key="6">
    <source>
        <dbReference type="ARBA" id="ARBA00022729"/>
    </source>
</evidence>
<keyword evidence="7" id="KW-0564">Palmitate</keyword>
<evidence type="ECO:0000256" key="7">
    <source>
        <dbReference type="ARBA" id="ARBA00023139"/>
    </source>
</evidence>
<dbReference type="Proteomes" id="UP000184035">
    <property type="component" value="Unassembled WGS sequence"/>
</dbReference>
<comment type="function">
    <text evidence="1">Part of the ABC transporter complex PstSACB involved in phosphate import.</text>
</comment>
<gene>
    <name evidence="11" type="ORF">SAMN05443638_13125</name>
</gene>
<evidence type="ECO:0000256" key="2">
    <source>
        <dbReference type="ARBA" id="ARBA00004193"/>
    </source>
</evidence>
<keyword evidence="12" id="KW-1185">Reference proteome</keyword>
<evidence type="ECO:0000256" key="4">
    <source>
        <dbReference type="ARBA" id="ARBA00011529"/>
    </source>
</evidence>
<protein>
    <submittedName>
        <fullName evidence="11">Phosphate ABC transporter substrate-binding protein, PhoT family</fullName>
    </submittedName>
</protein>
<keyword evidence="5" id="KW-0813">Transport</keyword>
<evidence type="ECO:0000313" key="12">
    <source>
        <dbReference type="Proteomes" id="UP000184035"/>
    </source>
</evidence>
<evidence type="ECO:0000256" key="1">
    <source>
        <dbReference type="ARBA" id="ARBA00002841"/>
    </source>
</evidence>
<dbReference type="PANTHER" id="PTHR30570:SF1">
    <property type="entry name" value="PHOSPHATE-BINDING PROTEIN PSTS"/>
    <property type="match status" value="1"/>
</dbReference>
<feature type="domain" description="PBP" evidence="10">
    <location>
        <begin position="73"/>
        <end position="283"/>
    </location>
</feature>
<evidence type="ECO:0000256" key="3">
    <source>
        <dbReference type="ARBA" id="ARBA00008725"/>
    </source>
</evidence>
<name>A0A1M4YSH5_9CLOT</name>
<dbReference type="Pfam" id="PF12849">
    <property type="entry name" value="PBP_like_2"/>
    <property type="match status" value="1"/>
</dbReference>
<feature type="signal peptide" evidence="9">
    <location>
        <begin position="1"/>
        <end position="25"/>
    </location>
</feature>
<dbReference type="InterPro" id="IPR050811">
    <property type="entry name" value="Phosphate_ABC_transporter"/>
</dbReference>
<accession>A0A1M4YSH5</accession>
<dbReference type="InterPro" id="IPR024370">
    <property type="entry name" value="PBP_domain"/>
</dbReference>
<dbReference type="RefSeq" id="WP_072897439.1">
    <property type="nucleotide sequence ID" value="NZ_FQVM01000031.1"/>
</dbReference>
<keyword evidence="6 9" id="KW-0732">Signal</keyword>
<dbReference type="SUPFAM" id="SSF53850">
    <property type="entry name" value="Periplasmic binding protein-like II"/>
    <property type="match status" value="1"/>
</dbReference>
<keyword evidence="8" id="KW-0449">Lipoprotein</keyword>
<dbReference type="Gene3D" id="3.40.190.10">
    <property type="entry name" value="Periplasmic binding protein-like II"/>
    <property type="match status" value="2"/>
</dbReference>
<dbReference type="EMBL" id="FQVM01000031">
    <property type="protein sequence ID" value="SHF08744.1"/>
    <property type="molecule type" value="Genomic_DNA"/>
</dbReference>
<evidence type="ECO:0000259" key="10">
    <source>
        <dbReference type="Pfam" id="PF12849"/>
    </source>
</evidence>
<feature type="chain" id="PRO_5013268331" evidence="9">
    <location>
        <begin position="26"/>
        <end position="298"/>
    </location>
</feature>
<dbReference type="GO" id="GO:0006817">
    <property type="term" value="P:phosphate ion transport"/>
    <property type="evidence" value="ECO:0007669"/>
    <property type="project" value="UniProtKB-KW"/>
</dbReference>
<evidence type="ECO:0000256" key="8">
    <source>
        <dbReference type="ARBA" id="ARBA00023288"/>
    </source>
</evidence>
<dbReference type="OrthoDB" id="9790048at2"/>
<evidence type="ECO:0000256" key="9">
    <source>
        <dbReference type="SAM" id="SignalP"/>
    </source>
</evidence>
<proteinExistence type="inferred from homology"/>
<dbReference type="AlphaFoldDB" id="A0A1M4YSH5"/>
<evidence type="ECO:0000256" key="5">
    <source>
        <dbReference type="ARBA" id="ARBA00022592"/>
    </source>
</evidence>
<reference evidence="11 12" key="1">
    <citation type="submission" date="2016-11" db="EMBL/GenBank/DDBJ databases">
        <authorList>
            <person name="Jaros S."/>
            <person name="Januszkiewicz K."/>
            <person name="Wedrychowicz H."/>
        </authorList>
    </citation>
    <scope>NUCLEOTIDE SEQUENCE [LARGE SCALE GENOMIC DNA]</scope>
    <source>
        <strain evidence="11 12">DSM 2631</strain>
    </source>
</reference>